<proteinExistence type="predicted"/>
<feature type="non-terminal residue" evidence="1">
    <location>
        <position position="1"/>
    </location>
</feature>
<reference evidence="1" key="1">
    <citation type="submission" date="2021-02" db="EMBL/GenBank/DDBJ databases">
        <authorList>
            <person name="Nowell W R."/>
        </authorList>
    </citation>
    <scope>NUCLEOTIDE SEQUENCE</scope>
</reference>
<name>A0A8S3F0G0_9BILA</name>
<evidence type="ECO:0000313" key="1">
    <source>
        <dbReference type="EMBL" id="CAF5095306.1"/>
    </source>
</evidence>
<evidence type="ECO:0000313" key="2">
    <source>
        <dbReference type="Proteomes" id="UP000676336"/>
    </source>
</evidence>
<protein>
    <submittedName>
        <fullName evidence="1">Uncharacterized protein</fullName>
    </submittedName>
</protein>
<comment type="caution">
    <text evidence="1">The sequence shown here is derived from an EMBL/GenBank/DDBJ whole genome shotgun (WGS) entry which is preliminary data.</text>
</comment>
<sequence length="34" mass="3820">LPSDHFSFFNETNKLAKRTNGVNGNKGIGMKYAY</sequence>
<dbReference type="AlphaFoldDB" id="A0A8S3F0G0"/>
<organism evidence="1 2">
    <name type="scientific">Rotaria magnacalcarata</name>
    <dbReference type="NCBI Taxonomy" id="392030"/>
    <lineage>
        <taxon>Eukaryota</taxon>
        <taxon>Metazoa</taxon>
        <taxon>Spiralia</taxon>
        <taxon>Gnathifera</taxon>
        <taxon>Rotifera</taxon>
        <taxon>Eurotatoria</taxon>
        <taxon>Bdelloidea</taxon>
        <taxon>Philodinida</taxon>
        <taxon>Philodinidae</taxon>
        <taxon>Rotaria</taxon>
    </lineage>
</organism>
<accession>A0A8S3F0G0</accession>
<gene>
    <name evidence="1" type="ORF">SMN809_LOCUS61393</name>
</gene>
<dbReference type="Proteomes" id="UP000676336">
    <property type="component" value="Unassembled WGS sequence"/>
</dbReference>
<dbReference type="EMBL" id="CAJOBI010246043">
    <property type="protein sequence ID" value="CAF5095306.1"/>
    <property type="molecule type" value="Genomic_DNA"/>
</dbReference>